<dbReference type="GO" id="GO:0030048">
    <property type="term" value="P:actin filament-based movement"/>
    <property type="evidence" value="ECO:0007669"/>
    <property type="project" value="UniProtKB-ARBA"/>
</dbReference>
<dbReference type="PROSITE" id="PS50096">
    <property type="entry name" value="IQ"/>
    <property type="match status" value="6"/>
</dbReference>
<evidence type="ECO:0000259" key="11">
    <source>
        <dbReference type="PROSITE" id="PS51456"/>
    </source>
</evidence>
<sequence length="988" mass="111763">MDITEKITVGSQVWVENPSVAWIDGEVLKIDGKEAEIQTTDGKKVVMQLSKVYPKELDTPDGGVDDMTKLSYLHEPGVLHNISIRYQRDKIYTYTGNILIAVNPFQSLPHLYDAHMMEKYKGAQFGALSPHVFAIAEFAFREMVNGGKSNSILVSGESGAGKTETTKMLMRYLAYVGGHKGSEGRTVEQQVLEETKKYKLGDPKSFHYLNQSNCYELVGVSDAHDYLATRRAMDIVGISQTEQDAIFSVVASILHLGNLEFAKGEEHDSSILKDDKSKFHLQMTAELLIFEQFCINFTNEKLQQHFNQHVFKMQQEKYSKEEIDWSYIEFVDNKDILDLIEKKPGGIIALLDEACMFPKSTPETFSQKLYQTFKTHPRFIKPKLARSDFIIAHYAGEVHYQSDQFLDKNKDYLVPEHQDLLSASKCSFVSGLFPPLREDATKKSKFSSIGSRFKVGHLSNIDVTVDLIFTGDQSSNKGVLEAIRISCAGYPTNKSFIDFVNRFGLLVPEVLRANHDRKDACRKILDTLGIQGYQIGKSKVFLRAGHMAALDTRRAEKLSKAIIVIQRMTRSFLIRKRFHAMANLAVALQTLCRGTLASKVYEDMRKTAVSTKIQTNFRRYTLRTSYNRLRHAVVLIQSCLRAMAARRELSYRRRTKAATCIEAKWRGHRDYKRYKKLEKATVVTQCGWRQRVARRELRRLKMAARETGALQQVKEQLEQQVKELTRRLDIEVRKKNELEKSLLAKEHESGTNTSSGGKIDSLAAEVEDLKALLESERQRADESEKKYAEAQDRIEIMKLEEAERMALLESERQRADEFEKKYIEAQKTIEIMKLEEIERTIESKDALLSKERESTTETSDAALSIVNESRVSMDTDKSDSSTSDSSSDNTATEVKNHKCENFRQLLFLVTSVIVSLSMNDKKFPAINSFITWLGAVALATIPTAATGLSLAAAVLGRATGLATVARFPAGSGGLCRRLLGFWWISGNG</sequence>
<dbReference type="Gramene" id="KVI03859">
    <property type="protein sequence ID" value="KVI03859"/>
    <property type="gene ID" value="Ccrd_017815"/>
</dbReference>
<comment type="caution">
    <text evidence="9">Lacks conserved residue(s) required for the propagation of feature annotation.</text>
</comment>
<dbReference type="SMART" id="SM00242">
    <property type="entry name" value="MYSc"/>
    <property type="match status" value="1"/>
</dbReference>
<feature type="region of interest" description="Disordered" evidence="10">
    <location>
        <begin position="848"/>
        <end position="894"/>
    </location>
</feature>
<evidence type="ECO:0000313" key="14">
    <source>
        <dbReference type="Proteomes" id="UP000243975"/>
    </source>
</evidence>
<dbReference type="Gene3D" id="1.20.58.530">
    <property type="match status" value="1"/>
</dbReference>
<dbReference type="InterPro" id="IPR000048">
    <property type="entry name" value="IQ_motif_EF-hand-BS"/>
</dbReference>
<dbReference type="Proteomes" id="UP000243975">
    <property type="component" value="Unassembled WGS sequence"/>
</dbReference>
<evidence type="ECO:0000256" key="9">
    <source>
        <dbReference type="PROSITE-ProRule" id="PRU00782"/>
    </source>
</evidence>
<dbReference type="PROSITE" id="PS51844">
    <property type="entry name" value="SH3_LIKE"/>
    <property type="match status" value="1"/>
</dbReference>
<evidence type="ECO:0000256" key="4">
    <source>
        <dbReference type="ARBA" id="ARBA00022860"/>
    </source>
</evidence>
<dbReference type="InterPro" id="IPR004009">
    <property type="entry name" value="SH3_Myosin"/>
</dbReference>
<evidence type="ECO:0000256" key="2">
    <source>
        <dbReference type="ARBA" id="ARBA00022741"/>
    </source>
</evidence>
<dbReference type="Pfam" id="PF02736">
    <property type="entry name" value="Myosin_N"/>
    <property type="match status" value="1"/>
</dbReference>
<dbReference type="EMBL" id="LEKV01002324">
    <property type="protein sequence ID" value="KVI03859.1"/>
    <property type="molecule type" value="Genomic_DNA"/>
</dbReference>
<feature type="compositionally biased region" description="Polar residues" evidence="10">
    <location>
        <begin position="856"/>
        <end position="870"/>
    </location>
</feature>
<evidence type="ECO:0000256" key="7">
    <source>
        <dbReference type="ARBA" id="ARBA00023175"/>
    </source>
</evidence>
<keyword evidence="1" id="KW-0677">Repeat</keyword>
<name>A0A103Y7B4_CYNCS</name>
<gene>
    <name evidence="13" type="ORF">Ccrd_017815</name>
</gene>
<feature type="domain" description="Myosin motor" evidence="11">
    <location>
        <begin position="478"/>
        <end position="555"/>
    </location>
</feature>
<keyword evidence="5" id="KW-0175">Coiled coil</keyword>
<protein>
    <submittedName>
        <fullName evidence="13">IQ motif, EF-hand binding site-containing protein</fullName>
    </submittedName>
</protein>
<accession>A0A103Y7B4</accession>
<evidence type="ECO:0000256" key="3">
    <source>
        <dbReference type="ARBA" id="ARBA00022840"/>
    </source>
</evidence>
<keyword evidence="6 9" id="KW-0518">Myosin</keyword>
<dbReference type="Pfam" id="PF00612">
    <property type="entry name" value="IQ"/>
    <property type="match status" value="2"/>
</dbReference>
<dbReference type="GO" id="GO:0005737">
    <property type="term" value="C:cytoplasm"/>
    <property type="evidence" value="ECO:0007669"/>
    <property type="project" value="TreeGrafter"/>
</dbReference>
<keyword evidence="7 9" id="KW-0505">Motor protein</keyword>
<evidence type="ECO:0000256" key="1">
    <source>
        <dbReference type="ARBA" id="ARBA00022737"/>
    </source>
</evidence>
<dbReference type="GO" id="GO:0051015">
    <property type="term" value="F:actin filament binding"/>
    <property type="evidence" value="ECO:0007669"/>
    <property type="project" value="TreeGrafter"/>
</dbReference>
<dbReference type="GO" id="GO:0016459">
    <property type="term" value="C:myosin complex"/>
    <property type="evidence" value="ECO:0007669"/>
    <property type="project" value="UniProtKB-KW"/>
</dbReference>
<dbReference type="STRING" id="59895.A0A103Y7B4"/>
<dbReference type="GO" id="GO:0005516">
    <property type="term" value="F:calmodulin binding"/>
    <property type="evidence" value="ECO:0007669"/>
    <property type="project" value="UniProtKB-KW"/>
</dbReference>
<dbReference type="PANTHER" id="PTHR13140">
    <property type="entry name" value="MYOSIN"/>
    <property type="match status" value="1"/>
</dbReference>
<keyword evidence="3 9" id="KW-0067">ATP-binding</keyword>
<dbReference type="AlphaFoldDB" id="A0A103Y7B4"/>
<dbReference type="InterPro" id="IPR036961">
    <property type="entry name" value="Kinesin_motor_dom_sf"/>
</dbReference>
<dbReference type="Pfam" id="PF00063">
    <property type="entry name" value="Myosin_head"/>
    <property type="match status" value="3"/>
</dbReference>
<evidence type="ECO:0000259" key="12">
    <source>
        <dbReference type="PROSITE" id="PS51844"/>
    </source>
</evidence>
<dbReference type="InterPro" id="IPR001609">
    <property type="entry name" value="Myosin_head_motor_dom-like"/>
</dbReference>
<keyword evidence="8 9" id="KW-0009">Actin-binding</keyword>
<dbReference type="PRINTS" id="PR00193">
    <property type="entry name" value="MYOSINHEAVY"/>
</dbReference>
<reference evidence="13 14" key="1">
    <citation type="journal article" date="2016" name="Sci. Rep.">
        <title>The genome sequence of the outbreeding globe artichoke constructed de novo incorporating a phase-aware low-pass sequencing strategy of F1 progeny.</title>
        <authorList>
            <person name="Scaglione D."/>
            <person name="Reyes-Chin-Wo S."/>
            <person name="Acquadro A."/>
            <person name="Froenicke L."/>
            <person name="Portis E."/>
            <person name="Beitel C."/>
            <person name="Tirone M."/>
            <person name="Mauro R."/>
            <person name="Lo Monaco A."/>
            <person name="Mauromicale G."/>
            <person name="Faccioli P."/>
            <person name="Cattivelli L."/>
            <person name="Rieseberg L."/>
            <person name="Michelmore R."/>
            <person name="Lanteri S."/>
        </authorList>
    </citation>
    <scope>NUCLEOTIDE SEQUENCE [LARGE SCALE GENOMIC DNA]</scope>
    <source>
        <strain evidence="13">2C</strain>
    </source>
</reference>
<evidence type="ECO:0000256" key="6">
    <source>
        <dbReference type="ARBA" id="ARBA00023123"/>
    </source>
</evidence>
<keyword evidence="4" id="KW-0112">Calmodulin-binding</keyword>
<dbReference type="InterPro" id="IPR027417">
    <property type="entry name" value="P-loop_NTPase"/>
</dbReference>
<keyword evidence="14" id="KW-1185">Reference proteome</keyword>
<dbReference type="FunFam" id="1.20.5.190:FF:000001">
    <property type="entry name" value="unconventional myosin-Va"/>
    <property type="match status" value="2"/>
</dbReference>
<organism evidence="13 14">
    <name type="scientific">Cynara cardunculus var. scolymus</name>
    <name type="common">Globe artichoke</name>
    <name type="synonym">Cynara scolymus</name>
    <dbReference type="NCBI Taxonomy" id="59895"/>
    <lineage>
        <taxon>Eukaryota</taxon>
        <taxon>Viridiplantae</taxon>
        <taxon>Streptophyta</taxon>
        <taxon>Embryophyta</taxon>
        <taxon>Tracheophyta</taxon>
        <taxon>Spermatophyta</taxon>
        <taxon>Magnoliopsida</taxon>
        <taxon>eudicotyledons</taxon>
        <taxon>Gunneridae</taxon>
        <taxon>Pentapetalae</taxon>
        <taxon>asterids</taxon>
        <taxon>campanulids</taxon>
        <taxon>Asterales</taxon>
        <taxon>Asteraceae</taxon>
        <taxon>Carduoideae</taxon>
        <taxon>Cardueae</taxon>
        <taxon>Carduinae</taxon>
        <taxon>Cynara</taxon>
    </lineage>
</organism>
<evidence type="ECO:0000256" key="8">
    <source>
        <dbReference type="ARBA" id="ARBA00023203"/>
    </source>
</evidence>
<dbReference type="GO" id="GO:0016020">
    <property type="term" value="C:membrane"/>
    <property type="evidence" value="ECO:0007669"/>
    <property type="project" value="TreeGrafter"/>
</dbReference>
<comment type="similarity">
    <text evidence="9">Belongs to the TRAFAC class myosin-kinesin ATPase superfamily. Myosin family.</text>
</comment>
<dbReference type="SUPFAM" id="SSF52540">
    <property type="entry name" value="P-loop containing nucleoside triphosphate hydrolases"/>
    <property type="match status" value="2"/>
</dbReference>
<comment type="caution">
    <text evidence="13">The sequence shown here is derived from an EMBL/GenBank/DDBJ whole genome shotgun (WGS) entry which is preliminary data.</text>
</comment>
<evidence type="ECO:0000256" key="10">
    <source>
        <dbReference type="SAM" id="MobiDB-lite"/>
    </source>
</evidence>
<dbReference type="GO" id="GO:0007015">
    <property type="term" value="P:actin filament organization"/>
    <property type="evidence" value="ECO:0007669"/>
    <property type="project" value="TreeGrafter"/>
</dbReference>
<dbReference type="Gene3D" id="3.40.850.10">
    <property type="entry name" value="Kinesin motor domain"/>
    <property type="match status" value="1"/>
</dbReference>
<dbReference type="PROSITE" id="PS51456">
    <property type="entry name" value="MYOSIN_MOTOR"/>
    <property type="match status" value="2"/>
</dbReference>
<dbReference type="Gene3D" id="6.20.240.20">
    <property type="match status" value="1"/>
</dbReference>
<dbReference type="Gene3D" id="1.20.5.190">
    <property type="match status" value="3"/>
</dbReference>
<dbReference type="PANTHER" id="PTHR13140:SF792">
    <property type="entry name" value="MYOSIN-9"/>
    <property type="match status" value="1"/>
</dbReference>
<proteinExistence type="inferred from homology"/>
<dbReference type="SMART" id="SM00015">
    <property type="entry name" value="IQ"/>
    <property type="match status" value="6"/>
</dbReference>
<evidence type="ECO:0000313" key="13">
    <source>
        <dbReference type="EMBL" id="KVI03859.1"/>
    </source>
</evidence>
<feature type="domain" description="Myosin N-terminal SH3-like" evidence="12">
    <location>
        <begin position="8"/>
        <end position="57"/>
    </location>
</feature>
<dbReference type="GO" id="GO:0005524">
    <property type="term" value="F:ATP binding"/>
    <property type="evidence" value="ECO:0007669"/>
    <property type="project" value="UniProtKB-UniRule"/>
</dbReference>
<keyword evidence="2 9" id="KW-0547">Nucleotide-binding</keyword>
<dbReference type="GO" id="GO:0000146">
    <property type="term" value="F:microfilament motor activity"/>
    <property type="evidence" value="ECO:0007669"/>
    <property type="project" value="TreeGrafter"/>
</dbReference>
<evidence type="ECO:0000256" key="5">
    <source>
        <dbReference type="ARBA" id="ARBA00023054"/>
    </source>
</evidence>
<feature type="binding site" evidence="9">
    <location>
        <begin position="156"/>
        <end position="163"/>
    </location>
    <ligand>
        <name>ATP</name>
        <dbReference type="ChEBI" id="CHEBI:30616"/>
    </ligand>
</feature>
<feature type="domain" description="Myosin motor" evidence="11">
    <location>
        <begin position="62"/>
        <end position="454"/>
    </location>
</feature>
<dbReference type="Gene3D" id="1.10.10.820">
    <property type="match status" value="1"/>
</dbReference>